<keyword evidence="2" id="KW-1185">Reference proteome</keyword>
<dbReference type="InterPro" id="IPR036583">
    <property type="entry name" value="23S_rRNA_IVS_sf"/>
</dbReference>
<evidence type="ECO:0000313" key="1">
    <source>
        <dbReference type="EMBL" id="AVR44960.1"/>
    </source>
</evidence>
<dbReference type="KEGG" id="grs:C7S20_06560"/>
<dbReference type="PANTHER" id="PTHR38471">
    <property type="entry name" value="FOUR HELIX BUNDLE PROTEIN"/>
    <property type="match status" value="1"/>
</dbReference>
<dbReference type="Pfam" id="PF05635">
    <property type="entry name" value="23S_rRNA_IVP"/>
    <property type="match status" value="1"/>
</dbReference>
<dbReference type="NCBIfam" id="TIGR02436">
    <property type="entry name" value="four helix bundle protein"/>
    <property type="match status" value="1"/>
</dbReference>
<name>A0A2R3Z3W4_9FLAO</name>
<dbReference type="SUPFAM" id="SSF158446">
    <property type="entry name" value="IVS-encoded protein-like"/>
    <property type="match status" value="1"/>
</dbReference>
<dbReference type="OrthoDB" id="285993at2"/>
<dbReference type="AlphaFoldDB" id="A0A2R3Z3W4"/>
<dbReference type="PIRSF" id="PIRSF035652">
    <property type="entry name" value="CHP02436"/>
    <property type="match status" value="1"/>
</dbReference>
<reference evidence="2" key="1">
    <citation type="submission" date="2018-03" db="EMBL/GenBank/DDBJ databases">
        <title>Gramella fulva sp. nov., isolated from a dry surface of tidal flat.</title>
        <authorList>
            <person name="Hwang S.H."/>
            <person name="Hwang W.M."/>
            <person name="Kang K."/>
            <person name="Ahn T.-Y."/>
        </authorList>
    </citation>
    <scope>NUCLEOTIDE SEQUENCE [LARGE SCALE GENOMIC DNA]</scope>
    <source>
        <strain evidence="2">SH35</strain>
    </source>
</reference>
<protein>
    <submittedName>
        <fullName evidence="1">Four helix bundle protein</fullName>
    </submittedName>
</protein>
<dbReference type="RefSeq" id="WP_107011738.1">
    <property type="nucleotide sequence ID" value="NZ_CP028136.1"/>
</dbReference>
<gene>
    <name evidence="1" type="ORF">C7S20_06560</name>
</gene>
<sequence length="120" mass="13863">MITFNERYKDNLILIKSFEFAKKIIEYAELLNEERKFILSNQLLRSGTSIGANIKEAQNGESKKDFIHKMKIAIKEADETEYWLFLCNASSGYPKCDHLITDLEVIIKILNKIIGSSMRS</sequence>
<dbReference type="Proteomes" id="UP000241507">
    <property type="component" value="Chromosome"/>
</dbReference>
<dbReference type="EMBL" id="CP028136">
    <property type="protein sequence ID" value="AVR44960.1"/>
    <property type="molecule type" value="Genomic_DNA"/>
</dbReference>
<dbReference type="PANTHER" id="PTHR38471:SF2">
    <property type="entry name" value="FOUR HELIX BUNDLE PROTEIN"/>
    <property type="match status" value="1"/>
</dbReference>
<organism evidence="1 2">
    <name type="scientific">Christiangramia fulva</name>
    <dbReference type="NCBI Taxonomy" id="2126553"/>
    <lineage>
        <taxon>Bacteria</taxon>
        <taxon>Pseudomonadati</taxon>
        <taxon>Bacteroidota</taxon>
        <taxon>Flavobacteriia</taxon>
        <taxon>Flavobacteriales</taxon>
        <taxon>Flavobacteriaceae</taxon>
        <taxon>Christiangramia</taxon>
    </lineage>
</organism>
<evidence type="ECO:0000313" key="2">
    <source>
        <dbReference type="Proteomes" id="UP000241507"/>
    </source>
</evidence>
<dbReference type="InterPro" id="IPR012657">
    <property type="entry name" value="23S_rRNA-intervening_sequence"/>
</dbReference>
<dbReference type="Gene3D" id="1.20.1440.60">
    <property type="entry name" value="23S rRNA-intervening sequence"/>
    <property type="match status" value="1"/>
</dbReference>
<accession>A0A2R3Z3W4</accession>
<proteinExistence type="predicted"/>